<organism evidence="1 2">
    <name type="scientific">Verticillium longisporum</name>
    <name type="common">Verticillium dahliae var. longisporum</name>
    <dbReference type="NCBI Taxonomy" id="100787"/>
    <lineage>
        <taxon>Eukaryota</taxon>
        <taxon>Fungi</taxon>
        <taxon>Dikarya</taxon>
        <taxon>Ascomycota</taxon>
        <taxon>Pezizomycotina</taxon>
        <taxon>Sordariomycetes</taxon>
        <taxon>Hypocreomycetidae</taxon>
        <taxon>Glomerellales</taxon>
        <taxon>Plectosphaerellaceae</taxon>
        <taxon>Verticillium</taxon>
    </lineage>
</organism>
<accession>A0A0G4MV37</accession>
<dbReference type="AlphaFoldDB" id="A0A0G4MV37"/>
<keyword evidence="2" id="KW-1185">Reference proteome</keyword>
<feature type="non-terminal residue" evidence="1">
    <location>
        <position position="1"/>
    </location>
</feature>
<dbReference type="Proteomes" id="UP000044602">
    <property type="component" value="Unassembled WGS sequence"/>
</dbReference>
<dbReference type="STRING" id="100787.A0A0G4MV37"/>
<gene>
    <name evidence="1" type="ORF">BN1708_020394</name>
</gene>
<reference evidence="1 2" key="1">
    <citation type="submission" date="2015-05" db="EMBL/GenBank/DDBJ databases">
        <authorList>
            <person name="Wang D.B."/>
            <person name="Wang M."/>
        </authorList>
    </citation>
    <scope>NUCLEOTIDE SEQUENCE [LARGE SCALE GENOMIC DNA]</scope>
    <source>
        <strain evidence="1">VL1</strain>
    </source>
</reference>
<protein>
    <submittedName>
        <fullName evidence="1">Uncharacterized protein</fullName>
    </submittedName>
</protein>
<dbReference type="EMBL" id="CVQH01025075">
    <property type="protein sequence ID" value="CRK37860.1"/>
    <property type="molecule type" value="Genomic_DNA"/>
</dbReference>
<evidence type="ECO:0000313" key="1">
    <source>
        <dbReference type="EMBL" id="CRK37860.1"/>
    </source>
</evidence>
<name>A0A0G4MV37_VERLO</name>
<sequence>KHGNGFAKELSERIISSGVSVPWSDGSALDYNFPAPPAQVGSGLINAWKVVNYDTLLRFDKIELNDTRYFNRYHDITVKNEGKQTIEYALSYE</sequence>
<proteinExistence type="predicted"/>
<feature type="non-terminal residue" evidence="1">
    <location>
        <position position="93"/>
    </location>
</feature>
<evidence type="ECO:0000313" key="2">
    <source>
        <dbReference type="Proteomes" id="UP000044602"/>
    </source>
</evidence>